<dbReference type="InterPro" id="IPR013057">
    <property type="entry name" value="AA_transpt_TM"/>
</dbReference>
<keyword evidence="3 7" id="KW-1133">Transmembrane helix</keyword>
<evidence type="ECO:0000259" key="8">
    <source>
        <dbReference type="Pfam" id="PF01490"/>
    </source>
</evidence>
<feature type="transmembrane region" description="Helical" evidence="7">
    <location>
        <begin position="52"/>
        <end position="73"/>
    </location>
</feature>
<feature type="transmembrane region" description="Helical" evidence="7">
    <location>
        <begin position="471"/>
        <end position="493"/>
    </location>
</feature>
<gene>
    <name evidence="9" type="ORF">GSLYS_00004023001</name>
</gene>
<name>A0AAV2H9P9_LYMST</name>
<feature type="transmembrane region" description="Helical" evidence="7">
    <location>
        <begin position="280"/>
        <end position="298"/>
    </location>
</feature>
<evidence type="ECO:0000256" key="7">
    <source>
        <dbReference type="SAM" id="Phobius"/>
    </source>
</evidence>
<feature type="transmembrane region" description="Helical" evidence="7">
    <location>
        <begin position="243"/>
        <end position="260"/>
    </location>
</feature>
<evidence type="ECO:0000256" key="1">
    <source>
        <dbReference type="ARBA" id="ARBA00004141"/>
    </source>
</evidence>
<feature type="domain" description="Amino acid transporter transmembrane" evidence="8">
    <location>
        <begin position="27"/>
        <end position="453"/>
    </location>
</feature>
<evidence type="ECO:0000256" key="3">
    <source>
        <dbReference type="ARBA" id="ARBA00022989"/>
    </source>
</evidence>
<comment type="similarity">
    <text evidence="6">Belongs to the TMEM104 family.</text>
</comment>
<dbReference type="AlphaFoldDB" id="A0AAV2H9P9"/>
<dbReference type="GO" id="GO:0016020">
    <property type="term" value="C:membrane"/>
    <property type="evidence" value="ECO:0007669"/>
    <property type="project" value="UniProtKB-SubCell"/>
</dbReference>
<keyword evidence="5" id="KW-0325">Glycoprotein</keyword>
<feature type="transmembrane region" description="Helical" evidence="7">
    <location>
        <begin position="25"/>
        <end position="46"/>
    </location>
</feature>
<comment type="caution">
    <text evidence="9">The sequence shown here is derived from an EMBL/GenBank/DDBJ whole genome shotgun (WGS) entry which is preliminary data.</text>
</comment>
<dbReference type="PANTHER" id="PTHR16189:SF0">
    <property type="entry name" value="TRANSMEMBRANE PROTEIN 104"/>
    <property type="match status" value="1"/>
</dbReference>
<feature type="transmembrane region" description="Helical" evidence="7">
    <location>
        <begin position="425"/>
        <end position="450"/>
    </location>
</feature>
<evidence type="ECO:0000313" key="10">
    <source>
        <dbReference type="Proteomes" id="UP001497497"/>
    </source>
</evidence>
<protein>
    <recommendedName>
        <fullName evidence="8">Amino acid transporter transmembrane domain-containing protein</fullName>
    </recommendedName>
</protein>
<evidence type="ECO:0000256" key="5">
    <source>
        <dbReference type="ARBA" id="ARBA00023180"/>
    </source>
</evidence>
<keyword evidence="4 7" id="KW-0472">Membrane</keyword>
<evidence type="ECO:0000256" key="4">
    <source>
        <dbReference type="ARBA" id="ARBA00023136"/>
    </source>
</evidence>
<dbReference type="Proteomes" id="UP001497497">
    <property type="component" value="Unassembled WGS sequence"/>
</dbReference>
<reference evidence="9 10" key="1">
    <citation type="submission" date="2024-04" db="EMBL/GenBank/DDBJ databases">
        <authorList>
            <consortium name="Genoscope - CEA"/>
            <person name="William W."/>
        </authorList>
    </citation>
    <scope>NUCLEOTIDE SEQUENCE [LARGE SCALE GENOMIC DNA]</scope>
</reference>
<evidence type="ECO:0000256" key="2">
    <source>
        <dbReference type="ARBA" id="ARBA00022692"/>
    </source>
</evidence>
<feature type="transmembrane region" description="Helical" evidence="7">
    <location>
        <begin position="399"/>
        <end position="419"/>
    </location>
</feature>
<feature type="transmembrane region" description="Helical" evidence="7">
    <location>
        <begin position="142"/>
        <end position="161"/>
    </location>
</feature>
<comment type="subcellular location">
    <subcellularLocation>
        <location evidence="1">Membrane</location>
        <topology evidence="1">Multi-pass membrane protein</topology>
    </subcellularLocation>
</comment>
<dbReference type="EMBL" id="CAXITT010000057">
    <property type="protein sequence ID" value="CAL1529890.1"/>
    <property type="molecule type" value="Genomic_DNA"/>
</dbReference>
<evidence type="ECO:0000313" key="9">
    <source>
        <dbReference type="EMBL" id="CAL1529890.1"/>
    </source>
</evidence>
<feature type="transmembrane region" description="Helical" evidence="7">
    <location>
        <begin position="310"/>
        <end position="333"/>
    </location>
</feature>
<evidence type="ECO:0000256" key="6">
    <source>
        <dbReference type="ARBA" id="ARBA00038166"/>
    </source>
</evidence>
<accession>A0AAV2H9P9</accession>
<keyword evidence="2 7" id="KW-0812">Transmembrane</keyword>
<sequence>MNFGSRHEPSNVQVLTDSGGQYSRLVGFVYVFNLIVGTGALTMPAAFREAGWLLSLFGVIVLAFMSYLTLTFMTEAMAISNAKLRFQEVVSKGSLKEDSLDTSMNTDERQPLIYKPPTNYSEIKPSFEITQRVEMGTMASMYFGKVGLLFFHLCIIIYLFGDLAIYSAAVPKTLRDVACTYRKNSTGNCNQSQSDSDPCWSEDGHISRMDAYRIFVACFILLLGPFTFFNVQKTKYLQVLTSVARWTAFLMMIILASIRLGKGEGQGHPKVAKIEGVPNLFGVCVYSFMCHHSLPSLITPIKNKARLLPVLAGDYTIILIFYLVLSFTAVFAVDKIEDLYTLNFKPNSCAPLTDVVPIQYFLALFPVFTISTSFPIIAITLRNNLTAMITPHSGQLAWYLPKLVCPLLCIIPPFAVAMGTNQVEFLVGITGSYAGAGIQYIIPAVLVLLARRDILAIGGSYLHRSPFSHKGWVILTLVWACICIAFVTANYIVSNV</sequence>
<proteinExistence type="inferred from homology"/>
<dbReference type="PANTHER" id="PTHR16189">
    <property type="entry name" value="TRANSMEMBRANE PROTEIN 104-RELATED"/>
    <property type="match status" value="1"/>
</dbReference>
<organism evidence="9 10">
    <name type="scientific">Lymnaea stagnalis</name>
    <name type="common">Great pond snail</name>
    <name type="synonym">Helix stagnalis</name>
    <dbReference type="NCBI Taxonomy" id="6523"/>
    <lineage>
        <taxon>Eukaryota</taxon>
        <taxon>Metazoa</taxon>
        <taxon>Spiralia</taxon>
        <taxon>Lophotrochozoa</taxon>
        <taxon>Mollusca</taxon>
        <taxon>Gastropoda</taxon>
        <taxon>Heterobranchia</taxon>
        <taxon>Euthyneura</taxon>
        <taxon>Panpulmonata</taxon>
        <taxon>Hygrophila</taxon>
        <taxon>Lymnaeoidea</taxon>
        <taxon>Lymnaeidae</taxon>
        <taxon>Lymnaea</taxon>
    </lineage>
</organism>
<keyword evidence="10" id="KW-1185">Reference proteome</keyword>
<feature type="transmembrane region" description="Helical" evidence="7">
    <location>
        <begin position="360"/>
        <end position="379"/>
    </location>
</feature>
<dbReference type="Pfam" id="PF01490">
    <property type="entry name" value="Aa_trans"/>
    <property type="match status" value="1"/>
</dbReference>
<feature type="transmembrane region" description="Helical" evidence="7">
    <location>
        <begin position="211"/>
        <end position="231"/>
    </location>
</feature>